<dbReference type="AlphaFoldDB" id="A0A9P6DDR8"/>
<organism evidence="2 3">
    <name type="scientific">Pleurotus eryngii</name>
    <name type="common">Boletus of the steppes</name>
    <dbReference type="NCBI Taxonomy" id="5323"/>
    <lineage>
        <taxon>Eukaryota</taxon>
        <taxon>Fungi</taxon>
        <taxon>Dikarya</taxon>
        <taxon>Basidiomycota</taxon>
        <taxon>Agaricomycotina</taxon>
        <taxon>Agaricomycetes</taxon>
        <taxon>Agaricomycetidae</taxon>
        <taxon>Agaricales</taxon>
        <taxon>Pleurotineae</taxon>
        <taxon>Pleurotaceae</taxon>
        <taxon>Pleurotus</taxon>
    </lineage>
</organism>
<name>A0A9P6DDR8_PLEER</name>
<evidence type="ECO:0000313" key="2">
    <source>
        <dbReference type="EMBL" id="KAF9493209.1"/>
    </source>
</evidence>
<gene>
    <name evidence="2" type="ORF">BDN71DRAFT_1450584</name>
</gene>
<feature type="region of interest" description="Disordered" evidence="1">
    <location>
        <begin position="1"/>
        <end position="24"/>
    </location>
</feature>
<keyword evidence="3" id="KW-1185">Reference proteome</keyword>
<dbReference type="EMBL" id="MU154589">
    <property type="protein sequence ID" value="KAF9493209.1"/>
    <property type="molecule type" value="Genomic_DNA"/>
</dbReference>
<dbReference type="Proteomes" id="UP000807025">
    <property type="component" value="Unassembled WGS sequence"/>
</dbReference>
<comment type="caution">
    <text evidence="2">The sequence shown here is derived from an EMBL/GenBank/DDBJ whole genome shotgun (WGS) entry which is preliminary data.</text>
</comment>
<reference evidence="2" key="1">
    <citation type="submission" date="2020-11" db="EMBL/GenBank/DDBJ databases">
        <authorList>
            <consortium name="DOE Joint Genome Institute"/>
            <person name="Ahrendt S."/>
            <person name="Riley R."/>
            <person name="Andreopoulos W."/>
            <person name="Labutti K."/>
            <person name="Pangilinan J."/>
            <person name="Ruiz-Duenas F.J."/>
            <person name="Barrasa J.M."/>
            <person name="Sanchez-Garcia M."/>
            <person name="Camarero S."/>
            <person name="Miyauchi S."/>
            <person name="Serrano A."/>
            <person name="Linde D."/>
            <person name="Babiker R."/>
            <person name="Drula E."/>
            <person name="Ayuso-Fernandez I."/>
            <person name="Pacheco R."/>
            <person name="Padilla G."/>
            <person name="Ferreira P."/>
            <person name="Barriuso J."/>
            <person name="Kellner H."/>
            <person name="Castanera R."/>
            <person name="Alfaro M."/>
            <person name="Ramirez L."/>
            <person name="Pisabarro A.G."/>
            <person name="Kuo A."/>
            <person name="Tritt A."/>
            <person name="Lipzen A."/>
            <person name="He G."/>
            <person name="Yan M."/>
            <person name="Ng V."/>
            <person name="Cullen D."/>
            <person name="Martin F."/>
            <person name="Rosso M.-N."/>
            <person name="Henrissat B."/>
            <person name="Hibbett D."/>
            <person name="Martinez A.T."/>
            <person name="Grigoriev I.V."/>
        </authorList>
    </citation>
    <scope>NUCLEOTIDE SEQUENCE</scope>
    <source>
        <strain evidence="2">ATCC 90797</strain>
    </source>
</reference>
<proteinExistence type="predicted"/>
<evidence type="ECO:0000313" key="3">
    <source>
        <dbReference type="Proteomes" id="UP000807025"/>
    </source>
</evidence>
<accession>A0A9P6DDR8</accession>
<sequence length="60" mass="6443">MFKVLCSDALQPPPRSQSRGALTCHPSRSMSISLCEVLFPPVDSTVPGELPTTPELVTAF</sequence>
<evidence type="ECO:0000256" key="1">
    <source>
        <dbReference type="SAM" id="MobiDB-lite"/>
    </source>
</evidence>
<protein>
    <submittedName>
        <fullName evidence="2">Uncharacterized protein</fullName>
    </submittedName>
</protein>